<organism evidence="3 4">
    <name type="scientific">Massilia niabensis</name>
    <dbReference type="NCBI Taxonomy" id="544910"/>
    <lineage>
        <taxon>Bacteria</taxon>
        <taxon>Pseudomonadati</taxon>
        <taxon>Pseudomonadota</taxon>
        <taxon>Betaproteobacteria</taxon>
        <taxon>Burkholderiales</taxon>
        <taxon>Oxalobacteraceae</taxon>
        <taxon>Telluria group</taxon>
        <taxon>Massilia</taxon>
    </lineage>
</organism>
<keyword evidence="4" id="KW-1185">Reference proteome</keyword>
<protein>
    <submittedName>
        <fullName evidence="3">Transposase</fullName>
    </submittedName>
</protein>
<dbReference type="Proteomes" id="UP001596050">
    <property type="component" value="Unassembled WGS sequence"/>
</dbReference>
<dbReference type="RefSeq" id="WP_379786078.1">
    <property type="nucleotide sequence ID" value="NZ_JBHSMU010000016.1"/>
</dbReference>
<dbReference type="PANTHER" id="PTHR33408:SF2">
    <property type="entry name" value="TRANSPOSASE DDE DOMAIN-CONTAINING PROTEIN"/>
    <property type="match status" value="1"/>
</dbReference>
<reference evidence="4" key="1">
    <citation type="journal article" date="2019" name="Int. J. Syst. Evol. Microbiol.">
        <title>The Global Catalogue of Microorganisms (GCM) 10K type strain sequencing project: providing services to taxonomists for standard genome sequencing and annotation.</title>
        <authorList>
            <consortium name="The Broad Institute Genomics Platform"/>
            <consortium name="The Broad Institute Genome Sequencing Center for Infectious Disease"/>
            <person name="Wu L."/>
            <person name="Ma J."/>
        </authorList>
    </citation>
    <scope>NUCLEOTIDE SEQUENCE [LARGE SCALE GENOMIC DNA]</scope>
    <source>
        <strain evidence="4">KACC 12649</strain>
    </source>
</reference>
<dbReference type="PANTHER" id="PTHR33408">
    <property type="entry name" value="TRANSPOSASE"/>
    <property type="match status" value="1"/>
</dbReference>
<accession>A0ABW0LCA7</accession>
<dbReference type="Pfam" id="PF13751">
    <property type="entry name" value="DDE_Tnp_1_6"/>
    <property type="match status" value="1"/>
</dbReference>
<evidence type="ECO:0000313" key="3">
    <source>
        <dbReference type="EMBL" id="MFC5462597.1"/>
    </source>
</evidence>
<dbReference type="InterPro" id="IPR008490">
    <property type="entry name" value="Transposase_InsH_N"/>
</dbReference>
<comment type="caution">
    <text evidence="3">The sequence shown here is derived from an EMBL/GenBank/DDBJ whole genome shotgun (WGS) entry which is preliminary data.</text>
</comment>
<evidence type="ECO:0000313" key="4">
    <source>
        <dbReference type="Proteomes" id="UP001596050"/>
    </source>
</evidence>
<evidence type="ECO:0000259" key="1">
    <source>
        <dbReference type="Pfam" id="PF05598"/>
    </source>
</evidence>
<feature type="domain" description="Transposase InsH N-terminal" evidence="1">
    <location>
        <begin position="16"/>
        <end position="111"/>
    </location>
</feature>
<dbReference type="Pfam" id="PF05598">
    <property type="entry name" value="DUF772"/>
    <property type="match status" value="1"/>
</dbReference>
<dbReference type="InterPro" id="IPR025668">
    <property type="entry name" value="Tnp_DDE_dom"/>
</dbReference>
<proteinExistence type="predicted"/>
<name>A0ABW0LCA7_9BURK</name>
<evidence type="ECO:0000259" key="2">
    <source>
        <dbReference type="Pfam" id="PF13751"/>
    </source>
</evidence>
<sequence>MMGRQATKRELFVSVSLDEYVPEDHLLRAVDRYLDLSGFRANLADSYSHTGRPSIDPELMARMLIIGYCYGIRSERRLCEEVSMNLAYRWFCRLGLKDKVPDHSSFSKNRHDRFRDHDAFRKLFDSVLRRCMAEGLVQGEGFATDASMIKADAQRQRSCPGNAGIDWGDPEQASRPVREYLAALEQANPVAPAPKRISLTDPASTWTAAAGPAIFAYSTNYLIDLKAGLIVDVEASAVNKMAEVEATKIMIDRVEEKFAIKPRRLVGDTNYGVAAMLGWLVDEKGIVPHVPVWDKSEHHDGTFGRSEFFFDAENNRYVCPAGKHLRPPQRGQAKTPFRYRASVKDCQVCELKAKCCPNMVARKIDRSPQEPARDIARAIGKTEAYRQSRRERKKVEMLFAHLKRILKLGQLRLRGPSGAHDEFLLAATAQNLRRMAKKLLLTKQDMELVIS</sequence>
<dbReference type="EMBL" id="JBHSMU010000016">
    <property type="protein sequence ID" value="MFC5462597.1"/>
    <property type="molecule type" value="Genomic_DNA"/>
</dbReference>
<gene>
    <name evidence="3" type="ORF">ACFPN5_22560</name>
</gene>
<feature type="domain" description="Transposase DDE" evidence="2">
    <location>
        <begin position="318"/>
        <end position="436"/>
    </location>
</feature>